<dbReference type="AlphaFoldDB" id="A0A9P6VY65"/>
<reference evidence="1 2" key="1">
    <citation type="submission" date="2020-11" db="EMBL/GenBank/DDBJ databases">
        <title>Kefir isolates.</title>
        <authorList>
            <person name="Marcisauskas S."/>
            <person name="Kim Y."/>
            <person name="Blasche S."/>
        </authorList>
    </citation>
    <scope>NUCLEOTIDE SEQUENCE [LARGE SCALE GENOMIC DNA]</scope>
    <source>
        <strain evidence="1 2">KR</strain>
    </source>
</reference>
<proteinExistence type="predicted"/>
<accession>A0A9P6VY65</accession>
<gene>
    <name evidence="1" type="ORF">C6P46_006753</name>
</gene>
<name>A0A9P6VY65_RHOMI</name>
<keyword evidence="2" id="KW-1185">Reference proteome</keyword>
<dbReference type="EMBL" id="PUHQ01000088">
    <property type="protein sequence ID" value="KAG0657007.1"/>
    <property type="molecule type" value="Genomic_DNA"/>
</dbReference>
<dbReference type="Proteomes" id="UP000777482">
    <property type="component" value="Unassembled WGS sequence"/>
</dbReference>
<comment type="caution">
    <text evidence="1">The sequence shown here is derived from an EMBL/GenBank/DDBJ whole genome shotgun (WGS) entry which is preliminary data.</text>
</comment>
<sequence>MSAHQSHREIPAAYFKAVRAARAIFTRRFSHFKWNNPGEVFDSPRDEYFSTLDSLLKELVQRVRTLTLTCAPKNVTSRLTYHCQGDDPALLVASAGTRQEAQLHEPPPSENRLPADESKKLHVWLEHRREEDAKRDQRYWRNADAGLQYLVRVLREPFVDTDHPSRIFQMPSVEEQRKEREVGSGPLHAGFSDNPTVKKVDQMDVARGSSKWRGPEVEHHFMAHAAPACTTIALDRITSSHLSTGSTLVLL</sequence>
<protein>
    <submittedName>
        <fullName evidence="1">Uncharacterized protein</fullName>
    </submittedName>
</protein>
<evidence type="ECO:0000313" key="1">
    <source>
        <dbReference type="EMBL" id="KAG0657007.1"/>
    </source>
</evidence>
<organism evidence="1 2">
    <name type="scientific">Rhodotorula mucilaginosa</name>
    <name type="common">Yeast</name>
    <name type="synonym">Rhodotorula rubra</name>
    <dbReference type="NCBI Taxonomy" id="5537"/>
    <lineage>
        <taxon>Eukaryota</taxon>
        <taxon>Fungi</taxon>
        <taxon>Dikarya</taxon>
        <taxon>Basidiomycota</taxon>
        <taxon>Pucciniomycotina</taxon>
        <taxon>Microbotryomycetes</taxon>
        <taxon>Sporidiobolales</taxon>
        <taxon>Sporidiobolaceae</taxon>
        <taxon>Rhodotorula</taxon>
    </lineage>
</organism>
<evidence type="ECO:0000313" key="2">
    <source>
        <dbReference type="Proteomes" id="UP000777482"/>
    </source>
</evidence>